<evidence type="ECO:0000256" key="1">
    <source>
        <dbReference type="ARBA" id="ARBA00000189"/>
    </source>
</evidence>
<feature type="binding site" evidence="7">
    <location>
        <position position="11"/>
    </location>
    <ligand>
        <name>Ca(2+)</name>
        <dbReference type="ChEBI" id="CHEBI:29108"/>
        <label>2</label>
    </ligand>
</feature>
<sequence>MDQSTTTDKWDRDYYSNILGGKVLFESDNALRTNSQGSKIVTSLSKPSSTFNTEFSAAMVKMSKLNVLTGSSGQIRTKCNMVN</sequence>
<feature type="binding site" evidence="7">
    <location>
        <position position="6"/>
    </location>
    <ligand>
        <name>Ca(2+)</name>
        <dbReference type="ChEBI" id="CHEBI:29108"/>
        <label>2</label>
    </ligand>
</feature>
<evidence type="ECO:0000256" key="2">
    <source>
        <dbReference type="ARBA" id="ARBA00001970"/>
    </source>
</evidence>
<evidence type="ECO:0000256" key="4">
    <source>
        <dbReference type="ARBA" id="ARBA00022617"/>
    </source>
</evidence>
<dbReference type="PANTHER" id="PTHR31517">
    <property type="match status" value="1"/>
</dbReference>
<dbReference type="AlphaFoldDB" id="A0ABD1XHM6"/>
<proteinExistence type="predicted"/>
<reference evidence="9 10" key="1">
    <citation type="submission" date="2024-09" db="EMBL/GenBank/DDBJ databases">
        <title>Chromosome-scale assembly of Riccia fluitans.</title>
        <authorList>
            <person name="Paukszto L."/>
            <person name="Sawicki J."/>
            <person name="Karawczyk K."/>
            <person name="Piernik-Szablinska J."/>
            <person name="Szczecinska M."/>
            <person name="Mazdziarz M."/>
        </authorList>
    </citation>
    <scope>NUCLEOTIDE SEQUENCE [LARGE SCALE GENOMIC DNA]</scope>
    <source>
        <strain evidence="9">Rf_01</strain>
        <tissue evidence="9">Aerial parts of the thallus</tissue>
    </source>
</reference>
<protein>
    <recommendedName>
        <fullName evidence="8">Plant heme peroxidase family profile domain-containing protein</fullName>
    </recommendedName>
</protein>
<keyword evidence="6" id="KW-0408">Iron</keyword>
<evidence type="ECO:0000259" key="8">
    <source>
        <dbReference type="PROSITE" id="PS50873"/>
    </source>
</evidence>
<comment type="cofactor">
    <cofactor evidence="7">
        <name>Ca(2+)</name>
        <dbReference type="ChEBI" id="CHEBI:29108"/>
    </cofactor>
    <text evidence="7">Binds 2 calcium ions per subunit.</text>
</comment>
<evidence type="ECO:0000256" key="5">
    <source>
        <dbReference type="ARBA" id="ARBA00022723"/>
    </source>
</evidence>
<dbReference type="SUPFAM" id="SSF48113">
    <property type="entry name" value="Heme-dependent peroxidases"/>
    <property type="match status" value="1"/>
</dbReference>
<evidence type="ECO:0000313" key="10">
    <source>
        <dbReference type="Proteomes" id="UP001605036"/>
    </source>
</evidence>
<dbReference type="Gene3D" id="1.10.420.10">
    <property type="entry name" value="Peroxidase, domain 2"/>
    <property type="match status" value="1"/>
</dbReference>
<keyword evidence="3" id="KW-0560">Oxidoreductase</keyword>
<comment type="caution">
    <text evidence="9">The sequence shown here is derived from an EMBL/GenBank/DDBJ whole genome shotgun (WGS) entry which is preliminary data.</text>
</comment>
<name>A0ABD1XHM6_9MARC</name>
<comment type="catalytic activity">
    <reaction evidence="1">
        <text>2 a phenolic donor + H2O2 = 2 a phenolic radical donor + 2 H2O</text>
        <dbReference type="Rhea" id="RHEA:56136"/>
        <dbReference type="ChEBI" id="CHEBI:15377"/>
        <dbReference type="ChEBI" id="CHEBI:16240"/>
        <dbReference type="ChEBI" id="CHEBI:139520"/>
        <dbReference type="ChEBI" id="CHEBI:139521"/>
        <dbReference type="EC" id="1.11.1.7"/>
    </reaction>
</comment>
<evidence type="ECO:0000256" key="6">
    <source>
        <dbReference type="ARBA" id="ARBA00023004"/>
    </source>
</evidence>
<dbReference type="Proteomes" id="UP001605036">
    <property type="component" value="Unassembled WGS sequence"/>
</dbReference>
<organism evidence="9 10">
    <name type="scientific">Riccia fluitans</name>
    <dbReference type="NCBI Taxonomy" id="41844"/>
    <lineage>
        <taxon>Eukaryota</taxon>
        <taxon>Viridiplantae</taxon>
        <taxon>Streptophyta</taxon>
        <taxon>Embryophyta</taxon>
        <taxon>Marchantiophyta</taxon>
        <taxon>Marchantiopsida</taxon>
        <taxon>Marchantiidae</taxon>
        <taxon>Marchantiales</taxon>
        <taxon>Ricciaceae</taxon>
        <taxon>Riccia</taxon>
    </lineage>
</organism>
<evidence type="ECO:0000256" key="7">
    <source>
        <dbReference type="PIRSR" id="PIRSR600823-3"/>
    </source>
</evidence>
<dbReference type="GO" id="GO:0046872">
    <property type="term" value="F:metal ion binding"/>
    <property type="evidence" value="ECO:0007669"/>
    <property type="project" value="UniProtKB-KW"/>
</dbReference>
<dbReference type="InterPro" id="IPR010255">
    <property type="entry name" value="Haem_peroxidase_sf"/>
</dbReference>
<comment type="cofactor">
    <cofactor evidence="2">
        <name>heme b</name>
        <dbReference type="ChEBI" id="CHEBI:60344"/>
    </cofactor>
</comment>
<dbReference type="PANTHER" id="PTHR31517:SF84">
    <property type="entry name" value="PEROXIDASE"/>
    <property type="match status" value="1"/>
</dbReference>
<gene>
    <name evidence="9" type="ORF">R1flu_027038</name>
</gene>
<keyword evidence="10" id="KW-1185">Reference proteome</keyword>
<dbReference type="Gene3D" id="1.10.520.10">
    <property type="match status" value="1"/>
</dbReference>
<dbReference type="InterPro" id="IPR002016">
    <property type="entry name" value="Haem_peroxidase"/>
</dbReference>
<evidence type="ECO:0000313" key="9">
    <source>
        <dbReference type="EMBL" id="KAL2608465.1"/>
    </source>
</evidence>
<keyword evidence="4" id="KW-0349">Heme</keyword>
<keyword evidence="7" id="KW-0106">Calcium</keyword>
<dbReference type="GO" id="GO:0140825">
    <property type="term" value="F:lactoperoxidase activity"/>
    <property type="evidence" value="ECO:0007669"/>
    <property type="project" value="UniProtKB-EC"/>
</dbReference>
<dbReference type="PROSITE" id="PS50873">
    <property type="entry name" value="PEROXIDASE_4"/>
    <property type="match status" value="1"/>
</dbReference>
<dbReference type="InterPro" id="IPR000823">
    <property type="entry name" value="Peroxidase_pln"/>
</dbReference>
<dbReference type="PRINTS" id="PR00461">
    <property type="entry name" value="PLPEROXIDASE"/>
</dbReference>
<dbReference type="EMBL" id="JBHFFA010000008">
    <property type="protein sequence ID" value="KAL2608465.1"/>
    <property type="molecule type" value="Genomic_DNA"/>
</dbReference>
<evidence type="ECO:0000256" key="3">
    <source>
        <dbReference type="ARBA" id="ARBA00022559"/>
    </source>
</evidence>
<keyword evidence="5 7" id="KW-0479">Metal-binding</keyword>
<accession>A0ABD1XHM6</accession>
<keyword evidence="3" id="KW-0575">Peroxidase</keyword>
<feature type="domain" description="Plant heme peroxidase family profile" evidence="8">
    <location>
        <begin position="1"/>
        <end position="83"/>
    </location>
</feature>